<name>A0A149QB00_9PROT</name>
<dbReference type="InterPro" id="IPR041374">
    <property type="entry name" value="BaeRF_family12"/>
</dbReference>
<evidence type="ECO:0000256" key="1">
    <source>
        <dbReference type="SAM" id="MobiDB-lite"/>
    </source>
</evidence>
<protein>
    <submittedName>
        <fullName evidence="2">Peptidase</fullName>
    </submittedName>
</protein>
<proteinExistence type="predicted"/>
<comment type="caution">
    <text evidence="2">The sequence shown here is derived from an EMBL/GenBank/DDBJ whole genome shotgun (WGS) entry which is preliminary data.</text>
</comment>
<evidence type="ECO:0000313" key="2">
    <source>
        <dbReference type="EMBL" id="KXU94525.1"/>
    </source>
</evidence>
<dbReference type="RefSeq" id="WP_062249444.1">
    <property type="nucleotide sequence ID" value="NZ_LHZA01000141.1"/>
</dbReference>
<dbReference type="Pfam" id="PF18856">
    <property type="entry name" value="baeRF_family12"/>
    <property type="match status" value="1"/>
</dbReference>
<gene>
    <name evidence="2" type="ORF">AD928_07235</name>
</gene>
<accession>A0A149QB00</accession>
<dbReference type="EMBL" id="LHZA01000141">
    <property type="protein sequence ID" value="KXU94525.1"/>
    <property type="molecule type" value="Genomic_DNA"/>
</dbReference>
<organism evidence="2 3">
    <name type="scientific">Acetobacter cerevisiae</name>
    <dbReference type="NCBI Taxonomy" id="178900"/>
    <lineage>
        <taxon>Bacteria</taxon>
        <taxon>Pseudomonadati</taxon>
        <taxon>Pseudomonadota</taxon>
        <taxon>Alphaproteobacteria</taxon>
        <taxon>Acetobacterales</taxon>
        <taxon>Acetobacteraceae</taxon>
        <taxon>Acetobacter</taxon>
    </lineage>
</organism>
<dbReference type="Proteomes" id="UP000075473">
    <property type="component" value="Unassembled WGS sequence"/>
</dbReference>
<dbReference type="AlphaFoldDB" id="A0A149QB00"/>
<sequence>MIESRDGRVIYVVADGRKVRFLHDGEGKMHDVQDFDSEKHEATPGKMPTGATPKDAAKDGFARVVADRLNALVNSGEKIDGFVLAAPAPVLHEIRQHLSKPAAAKLIKTFDKDFTNIPAHDLRKHFDIPATGWVLPS</sequence>
<reference evidence="2 3" key="1">
    <citation type="submission" date="2015-06" db="EMBL/GenBank/DDBJ databases">
        <title>Improved classification and identification of acetic acid bacteria using matrix-assisted laser desorption/ionization time-of-flight mass spectrometry; Gluconobacter nephelii and Gluconobacter uchimurae are later heterotypic synonyms of Gluconobacter japonicus and Gluconobacter oxydans, respectively.</title>
        <authorList>
            <person name="Li L."/>
            <person name="Cleenwerck I."/>
            <person name="De Vuyst L."/>
            <person name="Vandamme P."/>
        </authorList>
    </citation>
    <scope>NUCLEOTIDE SEQUENCE [LARGE SCALE GENOMIC DNA]</scope>
    <source>
        <strain evidence="2 3">LMG 1625</strain>
    </source>
</reference>
<evidence type="ECO:0000313" key="3">
    <source>
        <dbReference type="Proteomes" id="UP000075473"/>
    </source>
</evidence>
<dbReference type="PATRIC" id="fig|178900.5.peg.2813"/>
<feature type="region of interest" description="Disordered" evidence="1">
    <location>
        <begin position="35"/>
        <end position="55"/>
    </location>
</feature>